<evidence type="ECO:0000256" key="3">
    <source>
        <dbReference type="RuleBase" id="RU003560"/>
    </source>
</evidence>
<keyword evidence="4" id="KW-0808">Transferase</keyword>
<accession>A0ABS0CZ14</accession>
<dbReference type="CDD" id="cd00610">
    <property type="entry name" value="OAT_like"/>
    <property type="match status" value="1"/>
</dbReference>
<dbReference type="Pfam" id="PF00202">
    <property type="entry name" value="Aminotran_3"/>
    <property type="match status" value="1"/>
</dbReference>
<dbReference type="InterPro" id="IPR015421">
    <property type="entry name" value="PyrdxlP-dep_Trfase_major"/>
</dbReference>
<dbReference type="PROSITE" id="PS00600">
    <property type="entry name" value="AA_TRANSFER_CLASS_3"/>
    <property type="match status" value="1"/>
</dbReference>
<dbReference type="EMBL" id="JADLQX010000032">
    <property type="protein sequence ID" value="MBF6301839.1"/>
    <property type="molecule type" value="Genomic_DNA"/>
</dbReference>
<dbReference type="PANTHER" id="PTHR43094:SF1">
    <property type="entry name" value="AMINOTRANSFERASE CLASS-III"/>
    <property type="match status" value="1"/>
</dbReference>
<dbReference type="PANTHER" id="PTHR43094">
    <property type="entry name" value="AMINOTRANSFERASE"/>
    <property type="match status" value="1"/>
</dbReference>
<dbReference type="InterPro" id="IPR015422">
    <property type="entry name" value="PyrdxlP-dep_Trfase_small"/>
</dbReference>
<dbReference type="NCBIfam" id="NF004718">
    <property type="entry name" value="PRK06062.1"/>
    <property type="match status" value="1"/>
</dbReference>
<name>A0ABS0CZ14_9NOCA</name>
<dbReference type="RefSeq" id="WP_195133044.1">
    <property type="nucleotide sequence ID" value="NZ_JADLQX010000032.1"/>
</dbReference>
<evidence type="ECO:0000256" key="1">
    <source>
        <dbReference type="ARBA" id="ARBA00008954"/>
    </source>
</evidence>
<dbReference type="InterPro" id="IPR015424">
    <property type="entry name" value="PyrdxlP-dep_Trfase"/>
</dbReference>
<proteinExistence type="inferred from homology"/>
<dbReference type="SUPFAM" id="SSF53383">
    <property type="entry name" value="PLP-dependent transferases"/>
    <property type="match status" value="1"/>
</dbReference>
<sequence length="437" mass="46718">MADHVFYPWSAQAELNPVPIAGASGSYFWDDSGKRYLDFSSQLVNVNLGHQHPDVVAAIVDQAQRLATISPTVGNEARSELARLIVERAPGELNRILFTTGGAEAVEHAVRLARSYTGRAKMLAAYRSYHGGTGVAIGLTGEPRRWGAEPTNVDVVRFFGPYPYRSPWDTAGPEEETAAALAHLRQVIELEGPQHIAGLILETVVGTNGVLVPPPGYLAGVRALCDEFGIVYIADEVMVGFGRVGEWFAVQAFGVEPDLITFAKGVNSGYVPLGGVLMAERIAQRYDHVVYPGGLTYAGHPLACAAGVASIEVFERDGILDHVRSVGADVLGKGLRELAARHPSVGDVRGLGFFWALELVRDPRTRQPLVPFAAAGADTEPMAAVTAAAKARGLWPFNAGNRFQIAPPLTTTADELRDGLAIIDAVLDVADGYVQMS</sequence>
<protein>
    <submittedName>
        <fullName evidence="4">Aspartate aminotransferase family protein</fullName>
    </submittedName>
</protein>
<evidence type="ECO:0000313" key="4">
    <source>
        <dbReference type="EMBL" id="MBF6301839.1"/>
    </source>
</evidence>
<reference evidence="4 5" key="1">
    <citation type="submission" date="2020-10" db="EMBL/GenBank/DDBJ databases">
        <title>Identification of Nocardia species via Next-generation sequencing and recognition of intraspecies genetic diversity.</title>
        <authorList>
            <person name="Li P."/>
            <person name="Li P."/>
            <person name="Lu B."/>
        </authorList>
    </citation>
    <scope>NUCLEOTIDE SEQUENCE [LARGE SCALE GENOMIC DNA]</scope>
    <source>
        <strain evidence="4 5">BJ06-0157</strain>
    </source>
</reference>
<dbReference type="GO" id="GO:0008483">
    <property type="term" value="F:transaminase activity"/>
    <property type="evidence" value="ECO:0007669"/>
    <property type="project" value="UniProtKB-KW"/>
</dbReference>
<dbReference type="InterPro" id="IPR049704">
    <property type="entry name" value="Aminotrans_3_PPA_site"/>
</dbReference>
<keyword evidence="2 3" id="KW-0663">Pyridoxal phosphate</keyword>
<evidence type="ECO:0000313" key="5">
    <source>
        <dbReference type="Proteomes" id="UP000702209"/>
    </source>
</evidence>
<keyword evidence="5" id="KW-1185">Reference proteome</keyword>
<dbReference type="InterPro" id="IPR005814">
    <property type="entry name" value="Aminotrans_3"/>
</dbReference>
<dbReference type="Gene3D" id="3.90.1150.10">
    <property type="entry name" value="Aspartate Aminotransferase, domain 1"/>
    <property type="match status" value="1"/>
</dbReference>
<dbReference type="Proteomes" id="UP000702209">
    <property type="component" value="Unassembled WGS sequence"/>
</dbReference>
<keyword evidence="4" id="KW-0032">Aminotransferase</keyword>
<gene>
    <name evidence="4" type="ORF">IU459_30480</name>
</gene>
<organism evidence="4 5">
    <name type="scientific">Nocardia amamiensis</name>
    <dbReference type="NCBI Taxonomy" id="404578"/>
    <lineage>
        <taxon>Bacteria</taxon>
        <taxon>Bacillati</taxon>
        <taxon>Actinomycetota</taxon>
        <taxon>Actinomycetes</taxon>
        <taxon>Mycobacteriales</taxon>
        <taxon>Nocardiaceae</taxon>
        <taxon>Nocardia</taxon>
    </lineage>
</organism>
<comment type="caution">
    <text evidence="4">The sequence shown here is derived from an EMBL/GenBank/DDBJ whole genome shotgun (WGS) entry which is preliminary data.</text>
</comment>
<comment type="similarity">
    <text evidence="1 3">Belongs to the class-III pyridoxal-phosphate-dependent aminotransferase family.</text>
</comment>
<dbReference type="Gene3D" id="3.40.640.10">
    <property type="entry name" value="Type I PLP-dependent aspartate aminotransferase-like (Major domain)"/>
    <property type="match status" value="1"/>
</dbReference>
<evidence type="ECO:0000256" key="2">
    <source>
        <dbReference type="ARBA" id="ARBA00022898"/>
    </source>
</evidence>